<evidence type="ECO:0000313" key="2">
    <source>
        <dbReference type="Proteomes" id="UP000265618"/>
    </source>
</evidence>
<accession>A0A9K3GPF4</accession>
<keyword evidence="2" id="KW-1185">Reference proteome</keyword>
<gene>
    <name evidence="1" type="ORF">KIPB_012443</name>
</gene>
<proteinExistence type="predicted"/>
<dbReference type="Proteomes" id="UP000265618">
    <property type="component" value="Unassembled WGS sequence"/>
</dbReference>
<name>A0A9K3GPF4_9EUKA</name>
<reference evidence="1 2" key="1">
    <citation type="journal article" date="2018" name="PLoS ONE">
        <title>The draft genome of Kipferlia bialata reveals reductive genome evolution in fornicate parasites.</title>
        <authorList>
            <person name="Tanifuji G."/>
            <person name="Takabayashi S."/>
            <person name="Kume K."/>
            <person name="Takagi M."/>
            <person name="Nakayama T."/>
            <person name="Kamikawa R."/>
            <person name="Inagaki Y."/>
            <person name="Hashimoto T."/>
        </authorList>
    </citation>
    <scope>NUCLEOTIDE SEQUENCE [LARGE SCALE GENOMIC DNA]</scope>
    <source>
        <strain evidence="1">NY0173</strain>
    </source>
</reference>
<sequence>QPETKRPAVEEEDPECTTKDACALLPHNTFNGEKARLVAREREGKLVRVKPFPTDYSALESRVSFIHDDVWAFMTRKRLLRMLKNTKESRRFQNGSDSFRALSLKELHVNLASHHSRRPGHPGGGWCNDPKESRVRCLTDWIKRSSDAEIAASLANMVAECRPTISGERRQSELQLSTLNWMVANTEQNVPMVYTSRVSLLIELARISGHVWETYGSDMVSCNDPPRCMAIEERDGGIHVLATQFWETTAREKKRKYGAFKGRWAASCKDAENKGVEETGRVDLSCFEEVFDS</sequence>
<dbReference type="AlphaFoldDB" id="A0A9K3GPF4"/>
<protein>
    <submittedName>
        <fullName evidence="1">Uncharacterized protein</fullName>
    </submittedName>
</protein>
<organism evidence="1 2">
    <name type="scientific">Kipferlia bialata</name>
    <dbReference type="NCBI Taxonomy" id="797122"/>
    <lineage>
        <taxon>Eukaryota</taxon>
        <taxon>Metamonada</taxon>
        <taxon>Carpediemonas-like organisms</taxon>
        <taxon>Kipferlia</taxon>
    </lineage>
</organism>
<feature type="non-terminal residue" evidence="1">
    <location>
        <position position="1"/>
    </location>
</feature>
<dbReference type="EMBL" id="BDIP01005501">
    <property type="protein sequence ID" value="GIQ89850.1"/>
    <property type="molecule type" value="Genomic_DNA"/>
</dbReference>
<comment type="caution">
    <text evidence="1">The sequence shown here is derived from an EMBL/GenBank/DDBJ whole genome shotgun (WGS) entry which is preliminary data.</text>
</comment>
<evidence type="ECO:0000313" key="1">
    <source>
        <dbReference type="EMBL" id="GIQ89850.1"/>
    </source>
</evidence>